<dbReference type="GO" id="GO:0005730">
    <property type="term" value="C:nucleolus"/>
    <property type="evidence" value="ECO:0007669"/>
    <property type="project" value="TreeGrafter"/>
</dbReference>
<dbReference type="PANTHER" id="PTHR28006">
    <property type="entry name" value="MONOPOLIN COMPLEX SUBUNIT CSM1"/>
    <property type="match status" value="1"/>
</dbReference>
<dbReference type="GeneID" id="59288938"/>
<dbReference type="GO" id="GO:0033551">
    <property type="term" value="C:monopolin complex"/>
    <property type="evidence" value="ECO:0007669"/>
    <property type="project" value="InterPro"/>
</dbReference>
<evidence type="ECO:0000259" key="3">
    <source>
        <dbReference type="Pfam" id="PF12539"/>
    </source>
</evidence>
<dbReference type="Pfam" id="PF12539">
    <property type="entry name" value="Csm1"/>
    <property type="match status" value="1"/>
</dbReference>
<dbReference type="InterPro" id="IPR038608">
    <property type="entry name" value="Csm1/Pcs1_C_sf"/>
</dbReference>
<evidence type="ECO:0000256" key="2">
    <source>
        <dbReference type="SAM" id="MobiDB-lite"/>
    </source>
</evidence>
<dbReference type="EMBL" id="JACCJC010000029">
    <property type="protein sequence ID" value="KAF6234655.1"/>
    <property type="molecule type" value="Genomic_DNA"/>
</dbReference>
<dbReference type="InterPro" id="IPR040349">
    <property type="entry name" value="Csm1/Pcs1"/>
</dbReference>
<feature type="compositionally biased region" description="Basic and acidic residues" evidence="2">
    <location>
        <begin position="195"/>
        <end position="206"/>
    </location>
</feature>
<dbReference type="GO" id="GO:0051315">
    <property type="term" value="P:attachment of mitotic spindle microtubules to kinetochore"/>
    <property type="evidence" value="ECO:0007669"/>
    <property type="project" value="TreeGrafter"/>
</dbReference>
<dbReference type="GO" id="GO:0045144">
    <property type="term" value="P:meiotic sister chromatid segregation"/>
    <property type="evidence" value="ECO:0007669"/>
    <property type="project" value="TreeGrafter"/>
</dbReference>
<dbReference type="Proteomes" id="UP000578531">
    <property type="component" value="Unassembled WGS sequence"/>
</dbReference>
<comment type="caution">
    <text evidence="4">The sequence shown here is derived from an EMBL/GenBank/DDBJ whole genome shotgun (WGS) entry which is preliminary data.</text>
</comment>
<dbReference type="Gene3D" id="3.90.1150.80">
    <property type="match status" value="1"/>
</dbReference>
<feature type="compositionally biased region" description="Basic and acidic residues" evidence="2">
    <location>
        <begin position="263"/>
        <end position="274"/>
    </location>
</feature>
<proteinExistence type="predicted"/>
<feature type="coiled-coil region" evidence="1">
    <location>
        <begin position="355"/>
        <end position="389"/>
    </location>
</feature>
<feature type="region of interest" description="Disordered" evidence="2">
    <location>
        <begin position="237"/>
        <end position="274"/>
    </location>
</feature>
<dbReference type="GO" id="GO:0072686">
    <property type="term" value="C:mitotic spindle"/>
    <property type="evidence" value="ECO:0007669"/>
    <property type="project" value="TreeGrafter"/>
</dbReference>
<protein>
    <recommendedName>
        <fullName evidence="3">Monopolin complex subunit Csm1/Pcs1 C-terminal domain-containing protein</fullName>
    </recommendedName>
</protein>
<feature type="domain" description="Monopolin complex subunit Csm1/Pcs1 C-terminal" evidence="3">
    <location>
        <begin position="430"/>
        <end position="516"/>
    </location>
</feature>
<dbReference type="OrthoDB" id="2431049at2759"/>
<keyword evidence="5" id="KW-1185">Reference proteome</keyword>
<organism evidence="4 5">
    <name type="scientific">Letharia columbiana</name>
    <dbReference type="NCBI Taxonomy" id="112416"/>
    <lineage>
        <taxon>Eukaryota</taxon>
        <taxon>Fungi</taxon>
        <taxon>Dikarya</taxon>
        <taxon>Ascomycota</taxon>
        <taxon>Pezizomycotina</taxon>
        <taxon>Lecanoromycetes</taxon>
        <taxon>OSLEUM clade</taxon>
        <taxon>Lecanoromycetidae</taxon>
        <taxon>Lecanorales</taxon>
        <taxon>Lecanorineae</taxon>
        <taxon>Parmeliaceae</taxon>
        <taxon>Letharia</taxon>
    </lineage>
</organism>
<dbReference type="AlphaFoldDB" id="A0A8H6L403"/>
<name>A0A8H6L403_9LECA</name>
<feature type="region of interest" description="Disordered" evidence="2">
    <location>
        <begin position="122"/>
        <end position="212"/>
    </location>
</feature>
<dbReference type="CDD" id="cd23787">
    <property type="entry name" value="RWD_CSM1"/>
    <property type="match status" value="1"/>
</dbReference>
<keyword evidence="1" id="KW-0175">Coiled coil</keyword>
<dbReference type="FunFam" id="3.90.1150.80:FF:000001">
    <property type="entry name" value="Chromosome segregation protein (Pcs1)"/>
    <property type="match status" value="1"/>
</dbReference>
<dbReference type="GO" id="GO:0034506">
    <property type="term" value="C:chromosome, centromeric core domain"/>
    <property type="evidence" value="ECO:0007669"/>
    <property type="project" value="TreeGrafter"/>
</dbReference>
<feature type="compositionally biased region" description="Basic residues" evidence="2">
    <location>
        <begin position="41"/>
        <end position="62"/>
    </location>
</feature>
<accession>A0A8H6L403</accession>
<feature type="compositionally biased region" description="Low complexity" evidence="2">
    <location>
        <begin position="122"/>
        <end position="133"/>
    </location>
</feature>
<evidence type="ECO:0000313" key="4">
    <source>
        <dbReference type="EMBL" id="KAF6234655.1"/>
    </source>
</evidence>
<dbReference type="PANTHER" id="PTHR28006:SF1">
    <property type="entry name" value="MONOPOLIN COMPLEX SUBUNIT CSM1"/>
    <property type="match status" value="1"/>
</dbReference>
<sequence length="540" mass="59560">MPKPKPVASLSGLVDTEMEDDTLNMDAFPTPDSNQENAGSAKKKGRPAKATAKKFAKTKAIGRRASGDSIPPKKAAPKKKAGAKRAPLKEQTNVRHAEDTEEVDEFASEGNENMAMDELVQTKQPAKQVAPAKKAGKQSKKKPVEQMNVVEEGSAQQPKAMEKDGEFEYTPTATRQTKRPGRPAAQKPKANMRQKTVEPRQQEKIIPETQVAMEIDQPEAPASDEEDEDAVPQSIFRRTNNAREDTHQRQPTVARRRAGSISDNERGGIDPATRRKLGEMTKKLEKLDTKYRNLREEGIKEANANFETYKMHSQANAKAANDLIISLKKELATQKALSKDSASLENEIITRDADLARTQALADQLSTSLSEAQNENKALQAKLANSRSASTAVESLGAKTPGSAMRGKTPAQRTIMVGSAEAAYAAQVAQLKEDLYSDLTGLILRGVERKDESDIYDCIQTGRNGTLHFKLAIAKETDGGYENTEFQYTPRLDSNRDRDMIALLPEYLTDEITFSRTNAAMFYGRVVETLTKKRPVEVQE</sequence>
<feature type="region of interest" description="Disordered" evidence="2">
    <location>
        <begin position="1"/>
        <end position="107"/>
    </location>
</feature>
<gene>
    <name evidence="4" type="ORF">HO173_007281</name>
</gene>
<reference evidence="4 5" key="1">
    <citation type="journal article" date="2020" name="Genomics">
        <title>Complete, high-quality genomes from long-read metagenomic sequencing of two wolf lichen thalli reveals enigmatic genome architecture.</title>
        <authorList>
            <person name="McKenzie S.K."/>
            <person name="Walston R.F."/>
            <person name="Allen J.L."/>
        </authorList>
    </citation>
    <scope>NUCLEOTIDE SEQUENCE [LARGE SCALE GENOMIC DNA]</scope>
    <source>
        <strain evidence="4">WasteWater2</strain>
    </source>
</reference>
<dbReference type="GO" id="GO:1990644">
    <property type="term" value="F:microtubule site clamp"/>
    <property type="evidence" value="ECO:0007669"/>
    <property type="project" value="TreeGrafter"/>
</dbReference>
<evidence type="ECO:0000313" key="5">
    <source>
        <dbReference type="Proteomes" id="UP000578531"/>
    </source>
</evidence>
<dbReference type="InterPro" id="IPR020981">
    <property type="entry name" value="Csm1/Pcs1_C"/>
</dbReference>
<dbReference type="RefSeq" id="XP_037164046.1">
    <property type="nucleotide sequence ID" value="XM_037309185.1"/>
</dbReference>
<evidence type="ECO:0000256" key="1">
    <source>
        <dbReference type="SAM" id="Coils"/>
    </source>
</evidence>